<keyword evidence="2" id="KW-0732">Signal</keyword>
<dbReference type="Proteomes" id="UP001221328">
    <property type="component" value="Unassembled WGS sequence"/>
</dbReference>
<gene>
    <name evidence="3" type="ORF">PO587_23975</name>
</gene>
<evidence type="ECO:0000256" key="2">
    <source>
        <dbReference type="SAM" id="SignalP"/>
    </source>
</evidence>
<evidence type="ECO:0000313" key="4">
    <source>
        <dbReference type="Proteomes" id="UP001221328"/>
    </source>
</evidence>
<feature type="compositionally biased region" description="Pro residues" evidence="1">
    <location>
        <begin position="66"/>
        <end position="79"/>
    </location>
</feature>
<organism evidence="3 4">
    <name type="scientific">Streptomyces gilvifuscus</name>
    <dbReference type="NCBI Taxonomy" id="1550617"/>
    <lineage>
        <taxon>Bacteria</taxon>
        <taxon>Bacillati</taxon>
        <taxon>Actinomycetota</taxon>
        <taxon>Actinomycetes</taxon>
        <taxon>Kitasatosporales</taxon>
        <taxon>Streptomycetaceae</taxon>
        <taxon>Streptomyces</taxon>
    </lineage>
</organism>
<feature type="signal peptide" evidence="2">
    <location>
        <begin position="1"/>
        <end position="31"/>
    </location>
</feature>
<sequence>MTTARLRPRSRSWLRALVLLLALLVPQEACPVPSAEPQAVSVEYDVMEAAALPPLLRAVRRPAVPLRPAPLPPPAPDGPAAPSGSLPARVPLLLRTVVLRC</sequence>
<dbReference type="EMBL" id="JAQOSK010000009">
    <property type="protein sequence ID" value="MDC2957523.1"/>
    <property type="molecule type" value="Genomic_DNA"/>
</dbReference>
<keyword evidence="4" id="KW-1185">Reference proteome</keyword>
<reference evidence="3 4" key="1">
    <citation type="journal article" date="2015" name="Int. J. Syst. Evol. Microbiol.">
        <title>Streptomyces gilvifuscus sp. nov., an actinomycete that produces antibacterial compounds isolated from soil.</title>
        <authorList>
            <person name="Nguyen T.M."/>
            <person name="Kim J."/>
        </authorList>
    </citation>
    <scope>NUCLEOTIDE SEQUENCE [LARGE SCALE GENOMIC DNA]</scope>
    <source>
        <strain evidence="3 4">T113</strain>
    </source>
</reference>
<dbReference type="RefSeq" id="WP_272176604.1">
    <property type="nucleotide sequence ID" value="NZ_JAQOSK010000009.1"/>
</dbReference>
<accession>A0ABT5FYC3</accession>
<comment type="caution">
    <text evidence="3">The sequence shown here is derived from an EMBL/GenBank/DDBJ whole genome shotgun (WGS) entry which is preliminary data.</text>
</comment>
<feature type="chain" id="PRO_5047060352" evidence="2">
    <location>
        <begin position="32"/>
        <end position="101"/>
    </location>
</feature>
<feature type="region of interest" description="Disordered" evidence="1">
    <location>
        <begin position="66"/>
        <end position="87"/>
    </location>
</feature>
<name>A0ABT5FYC3_9ACTN</name>
<protein>
    <submittedName>
        <fullName evidence="3">Uncharacterized protein</fullName>
    </submittedName>
</protein>
<evidence type="ECO:0000256" key="1">
    <source>
        <dbReference type="SAM" id="MobiDB-lite"/>
    </source>
</evidence>
<proteinExistence type="predicted"/>
<evidence type="ECO:0000313" key="3">
    <source>
        <dbReference type="EMBL" id="MDC2957523.1"/>
    </source>
</evidence>